<feature type="active site" description="Proton donor" evidence="5">
    <location>
        <position position="582"/>
    </location>
</feature>
<dbReference type="OrthoDB" id="269227at2759"/>
<comment type="similarity">
    <text evidence="2">Belongs to the GMC oxidoreductase family.</text>
</comment>
<dbReference type="InterPro" id="IPR007867">
    <property type="entry name" value="GMC_OxRtase_C"/>
</dbReference>
<evidence type="ECO:0000256" key="6">
    <source>
        <dbReference type="PIRSR" id="PIRSR000137-2"/>
    </source>
</evidence>
<keyword evidence="4 6" id="KW-0274">FAD</keyword>
<feature type="active site" description="Proton acceptor" evidence="5">
    <location>
        <position position="625"/>
    </location>
</feature>
<organism evidence="9 10">
    <name type="scientific">Trametes pubescens</name>
    <name type="common">White-rot fungus</name>
    <dbReference type="NCBI Taxonomy" id="154538"/>
    <lineage>
        <taxon>Eukaryota</taxon>
        <taxon>Fungi</taxon>
        <taxon>Dikarya</taxon>
        <taxon>Basidiomycota</taxon>
        <taxon>Agaricomycotina</taxon>
        <taxon>Agaricomycetes</taxon>
        <taxon>Polyporales</taxon>
        <taxon>Polyporaceae</taxon>
        <taxon>Trametes</taxon>
    </lineage>
</organism>
<dbReference type="Pfam" id="PF05199">
    <property type="entry name" value="GMC_oxred_C"/>
    <property type="match status" value="1"/>
</dbReference>
<evidence type="ECO:0000256" key="5">
    <source>
        <dbReference type="PIRSR" id="PIRSR000137-1"/>
    </source>
</evidence>
<dbReference type="Pfam" id="PF00732">
    <property type="entry name" value="GMC_oxred_N"/>
    <property type="match status" value="1"/>
</dbReference>
<feature type="domain" description="Glucose-methanol-choline oxidoreductase N-terminal" evidence="8">
    <location>
        <begin position="336"/>
        <end position="350"/>
    </location>
</feature>
<dbReference type="PANTHER" id="PTHR11552:SF147">
    <property type="entry name" value="CHOLINE DEHYDROGENASE, MITOCHONDRIAL"/>
    <property type="match status" value="1"/>
</dbReference>
<feature type="region of interest" description="Disordered" evidence="7">
    <location>
        <begin position="437"/>
        <end position="459"/>
    </location>
</feature>
<keyword evidence="3" id="KW-0285">Flavoprotein</keyword>
<keyword evidence="10" id="KW-1185">Reference proteome</keyword>
<dbReference type="Gene3D" id="3.50.50.60">
    <property type="entry name" value="FAD/NAD(P)-binding domain"/>
    <property type="match status" value="1"/>
</dbReference>
<feature type="binding site" evidence="6">
    <location>
        <begin position="155"/>
        <end position="158"/>
    </location>
    <ligand>
        <name>FAD</name>
        <dbReference type="ChEBI" id="CHEBI:57692"/>
    </ligand>
</feature>
<evidence type="ECO:0000256" key="1">
    <source>
        <dbReference type="ARBA" id="ARBA00001974"/>
    </source>
</evidence>
<proteinExistence type="inferred from homology"/>
<dbReference type="STRING" id="154538.A0A1M2V4A2"/>
<dbReference type="InterPro" id="IPR036188">
    <property type="entry name" value="FAD/NAD-bd_sf"/>
</dbReference>
<gene>
    <name evidence="9" type="ORF">TRAPUB_7016</name>
</gene>
<dbReference type="InterPro" id="IPR012132">
    <property type="entry name" value="GMC_OxRdtase"/>
</dbReference>
<evidence type="ECO:0000313" key="9">
    <source>
        <dbReference type="EMBL" id="OJT02449.1"/>
    </source>
</evidence>
<name>A0A1M2V4A2_TRAPU</name>
<evidence type="ECO:0000256" key="7">
    <source>
        <dbReference type="SAM" id="MobiDB-lite"/>
    </source>
</evidence>
<dbReference type="OMA" id="MTPNIPK"/>
<dbReference type="GO" id="GO:0050660">
    <property type="term" value="F:flavin adenine dinucleotide binding"/>
    <property type="evidence" value="ECO:0007669"/>
    <property type="project" value="InterPro"/>
</dbReference>
<evidence type="ECO:0000256" key="4">
    <source>
        <dbReference type="ARBA" id="ARBA00022827"/>
    </source>
</evidence>
<evidence type="ECO:0000259" key="8">
    <source>
        <dbReference type="PROSITE" id="PS00624"/>
    </source>
</evidence>
<dbReference type="SUPFAM" id="SSF54373">
    <property type="entry name" value="FAD-linked reductases, C-terminal domain"/>
    <property type="match status" value="1"/>
</dbReference>
<dbReference type="Gene3D" id="3.30.560.10">
    <property type="entry name" value="Glucose Oxidase, domain 3"/>
    <property type="match status" value="1"/>
</dbReference>
<dbReference type="EMBL" id="MNAD01001670">
    <property type="protein sequence ID" value="OJT02449.1"/>
    <property type="molecule type" value="Genomic_DNA"/>
</dbReference>
<feature type="binding site" evidence="6">
    <location>
        <position position="296"/>
    </location>
    <ligand>
        <name>FAD</name>
        <dbReference type="ChEBI" id="CHEBI:57692"/>
    </ligand>
</feature>
<evidence type="ECO:0000256" key="3">
    <source>
        <dbReference type="ARBA" id="ARBA00022630"/>
    </source>
</evidence>
<dbReference type="PIRSF" id="PIRSF000137">
    <property type="entry name" value="Alcohol_oxidase"/>
    <property type="match status" value="1"/>
</dbReference>
<comment type="cofactor">
    <cofactor evidence="1 6">
        <name>FAD</name>
        <dbReference type="ChEBI" id="CHEBI:57692"/>
    </cofactor>
</comment>
<reference evidence="9 10" key="1">
    <citation type="submission" date="2016-10" db="EMBL/GenBank/DDBJ databases">
        <title>Genome sequence of the basidiomycete white-rot fungus Trametes pubescens.</title>
        <authorList>
            <person name="Makela M.R."/>
            <person name="Granchi Z."/>
            <person name="Peng M."/>
            <person name="De Vries R.P."/>
            <person name="Grigoriev I."/>
            <person name="Riley R."/>
            <person name="Hilden K."/>
        </authorList>
    </citation>
    <scope>NUCLEOTIDE SEQUENCE [LARGE SCALE GENOMIC DNA]</scope>
    <source>
        <strain evidence="9 10">FBCC735</strain>
    </source>
</reference>
<dbReference type="PANTHER" id="PTHR11552">
    <property type="entry name" value="GLUCOSE-METHANOL-CHOLINE GMC OXIDOREDUCTASE"/>
    <property type="match status" value="1"/>
</dbReference>
<evidence type="ECO:0000313" key="10">
    <source>
        <dbReference type="Proteomes" id="UP000184267"/>
    </source>
</evidence>
<accession>A0A1M2V4A2</accession>
<dbReference type="InterPro" id="IPR000172">
    <property type="entry name" value="GMC_OxRdtase_N"/>
</dbReference>
<dbReference type="AlphaFoldDB" id="A0A1M2V4A2"/>
<sequence>MPLPSNPHLNQQTARSVVAASAAALGALTIALRYWYSKKGPGAHVGDPATAARRVNGVAEDEYDFDEYDVVIIGGGTAGCALAARLTEDSSIRVLLLEAGKSSLDELFATVPISYGQMFHTALDWDLWTTPQEHSGGVAKYWPRAKLLGGCSCLNAMVFHMAAPEDYDEWALAQKGQEGANGWTYREFSKYMLKFEKYLPSARHPKVDASLRGESGPVEVGFFGHQANGTPKFIEACANAGIPAVPDVNTAKGTLGVTKAMTFINSSGRRVTTEFAYLTPDVLRRLNLKVVTRAHVTRVLFDTSGSTPRAVGAEFTQPSGETFRVKARKEVVLSAGAVHTPHILMLSGVGPADHLREHDISVIANLPGVGSHLMDHPVVDLHFRDKSESSIAFVAGKSLAHRLKLISALLQYRLRGSGPLTSNICEAIAFVRSTDRSLFPPEEFPPETDPEDTTSGPGAPDLELFFTPLTYTKHTGGVLPPGHYFGLHAVLLRPSSTGTIRLKSSNPYDAPIIDPQYLSTPHDVSVLVRALRLLSRIARTAPLADMLDPVGADDAALDHALHTRDDAALAERVRRTAETLYHPACTARMAPRSEGGVVDPALRVYGVEGLRVVDASVFPTIVSGHTAGPVIAVAEKGADLIKADLSKLKA</sequence>
<dbReference type="PROSITE" id="PS00624">
    <property type="entry name" value="GMC_OXRED_2"/>
    <property type="match status" value="1"/>
</dbReference>
<dbReference type="SUPFAM" id="SSF51905">
    <property type="entry name" value="FAD/NAD(P)-binding domain"/>
    <property type="match status" value="1"/>
</dbReference>
<protein>
    <recommendedName>
        <fullName evidence="8">Glucose-methanol-choline oxidoreductase N-terminal domain-containing protein</fullName>
    </recommendedName>
</protein>
<comment type="caution">
    <text evidence="9">The sequence shown here is derived from an EMBL/GenBank/DDBJ whole genome shotgun (WGS) entry which is preliminary data.</text>
</comment>
<dbReference type="GO" id="GO:0016614">
    <property type="term" value="F:oxidoreductase activity, acting on CH-OH group of donors"/>
    <property type="evidence" value="ECO:0007669"/>
    <property type="project" value="InterPro"/>
</dbReference>
<dbReference type="Proteomes" id="UP000184267">
    <property type="component" value="Unassembled WGS sequence"/>
</dbReference>
<evidence type="ECO:0000256" key="2">
    <source>
        <dbReference type="ARBA" id="ARBA00010790"/>
    </source>
</evidence>